<feature type="domain" description="Double zinc ribbon" evidence="2">
    <location>
        <begin position="11"/>
        <end position="70"/>
    </location>
</feature>
<dbReference type="RefSeq" id="WP_106162429.1">
    <property type="nucleotide sequence ID" value="NZ_PVUF01000002.1"/>
</dbReference>
<dbReference type="PANTHER" id="PTHR47505:SF1">
    <property type="entry name" value="DNA UTILIZATION PROTEIN YHGH"/>
    <property type="match status" value="1"/>
</dbReference>
<dbReference type="Gene3D" id="3.40.50.2020">
    <property type="match status" value="1"/>
</dbReference>
<dbReference type="Pfam" id="PF18912">
    <property type="entry name" value="DZR_2"/>
    <property type="match status" value="1"/>
</dbReference>
<dbReference type="InterPro" id="IPR029057">
    <property type="entry name" value="PRTase-like"/>
</dbReference>
<dbReference type="PANTHER" id="PTHR47505">
    <property type="entry name" value="DNA UTILIZATION PROTEIN YHGH"/>
    <property type="match status" value="1"/>
</dbReference>
<sequence>MTLRTRFQTAVSLIYPARCLNCGGLVESDFGLCSACWRDTSFISGLVCHSCGVPVPGEDDGQIVRCDDCLQTPRNWQQGRAAIIYSGQGRRLVLALKHGDRTDLVRPASAWMGRAAADLLINDPLIVPVPLHWTRLVRRRYNQSALLAQALAAREGQDCCPDALIRSLQTPMLEGRSRDERMTILMDAIRPHPRMGCRMQGREVLLVDDVMTSGATLSACASACIVAGAASVNVVVLARVTAA</sequence>
<dbReference type="InterPro" id="IPR000836">
    <property type="entry name" value="PRTase_dom"/>
</dbReference>
<dbReference type="Proteomes" id="UP000237718">
    <property type="component" value="Unassembled WGS sequence"/>
</dbReference>
<evidence type="ECO:0000259" key="2">
    <source>
        <dbReference type="Pfam" id="PF18912"/>
    </source>
</evidence>
<name>A0A2T1AL97_TRISK</name>
<dbReference type="CDD" id="cd06223">
    <property type="entry name" value="PRTases_typeI"/>
    <property type="match status" value="1"/>
</dbReference>
<gene>
    <name evidence="3" type="ORF">CLV89_10296</name>
</gene>
<dbReference type="EMBL" id="PVUF01000002">
    <property type="protein sequence ID" value="PRZ49354.1"/>
    <property type="molecule type" value="Genomic_DNA"/>
</dbReference>
<reference evidence="3 4" key="1">
    <citation type="submission" date="2018-03" db="EMBL/GenBank/DDBJ databases">
        <title>Genomic Encyclopedia of Archaeal and Bacterial Type Strains, Phase II (KMG-II): from individual species to whole genera.</title>
        <authorList>
            <person name="Goeker M."/>
        </authorList>
    </citation>
    <scope>NUCLEOTIDE SEQUENCE [LARGE SCALE GENOMIC DNA]</scope>
    <source>
        <strain evidence="3 4">DSM 25328</strain>
    </source>
</reference>
<evidence type="ECO:0000313" key="3">
    <source>
        <dbReference type="EMBL" id="PRZ49354.1"/>
    </source>
</evidence>
<organism evidence="3 4">
    <name type="scientific">Tritonibacter scottomollicae</name>
    <name type="common">Epibacterium scottomollicae</name>
    <dbReference type="NCBI Taxonomy" id="483013"/>
    <lineage>
        <taxon>Bacteria</taxon>
        <taxon>Pseudomonadati</taxon>
        <taxon>Pseudomonadota</taxon>
        <taxon>Alphaproteobacteria</taxon>
        <taxon>Rhodobacterales</taxon>
        <taxon>Paracoccaceae</taxon>
        <taxon>Tritonibacter</taxon>
    </lineage>
</organism>
<dbReference type="AlphaFoldDB" id="A0A2T1AL97"/>
<proteinExistence type="inferred from homology"/>
<protein>
    <submittedName>
        <fullName evidence="3">Putative amidophosphoribosyltransferase</fullName>
    </submittedName>
</protein>
<dbReference type="InterPro" id="IPR044005">
    <property type="entry name" value="DZR_2"/>
</dbReference>
<dbReference type="SUPFAM" id="SSF53271">
    <property type="entry name" value="PRTase-like"/>
    <property type="match status" value="1"/>
</dbReference>
<evidence type="ECO:0000256" key="1">
    <source>
        <dbReference type="ARBA" id="ARBA00008007"/>
    </source>
</evidence>
<dbReference type="InterPro" id="IPR051910">
    <property type="entry name" value="ComF/GntX_DNA_util-trans"/>
</dbReference>
<accession>A0A2T1AL97</accession>
<dbReference type="OrthoDB" id="9779910at2"/>
<keyword evidence="3" id="KW-0328">Glycosyltransferase</keyword>
<dbReference type="GO" id="GO:0016757">
    <property type="term" value="F:glycosyltransferase activity"/>
    <property type="evidence" value="ECO:0007669"/>
    <property type="project" value="UniProtKB-KW"/>
</dbReference>
<comment type="caution">
    <text evidence="3">The sequence shown here is derived from an EMBL/GenBank/DDBJ whole genome shotgun (WGS) entry which is preliminary data.</text>
</comment>
<comment type="similarity">
    <text evidence="1">Belongs to the ComF/GntX family.</text>
</comment>
<evidence type="ECO:0000313" key="4">
    <source>
        <dbReference type="Proteomes" id="UP000237718"/>
    </source>
</evidence>
<keyword evidence="3" id="KW-0808">Transferase</keyword>